<dbReference type="AlphaFoldDB" id="A0A9D6V0W1"/>
<evidence type="ECO:0000313" key="3">
    <source>
        <dbReference type="Proteomes" id="UP000807825"/>
    </source>
</evidence>
<dbReference type="EMBL" id="JACRDE010000124">
    <property type="protein sequence ID" value="MBI5248673.1"/>
    <property type="molecule type" value="Genomic_DNA"/>
</dbReference>
<reference evidence="2" key="1">
    <citation type="submission" date="2020-07" db="EMBL/GenBank/DDBJ databases">
        <title>Huge and variable diversity of episymbiotic CPR bacteria and DPANN archaea in groundwater ecosystems.</title>
        <authorList>
            <person name="He C.Y."/>
            <person name="Keren R."/>
            <person name="Whittaker M."/>
            <person name="Farag I.F."/>
            <person name="Doudna J."/>
            <person name="Cate J.H.D."/>
            <person name="Banfield J.F."/>
        </authorList>
    </citation>
    <scope>NUCLEOTIDE SEQUENCE</scope>
    <source>
        <strain evidence="2">NC_groundwater_1664_Pr3_B-0.1um_52_9</strain>
    </source>
</reference>
<sequence>MPKKVSGTIVVTMLLLSLAGCDPEALIKSKVPEPVQSALTLGGSPSKSKIQLNPSVIEIVSPKKGAVYATNEETTFEVRLKPPGEKPLENPEVSWTLFPEGKNQVQLGGGPKVKRKLDPGKYRAEATLTVKDQKVSQSITFREGLMLTGKVVTTEGVPLPGVDLELWDSNEQVVSKVQSANDGKFAVEFPSEGPFRLTASRKEYSFLPLEMAVRYAPDTKLEFIGNKAEISEIVVTESEESTTPVLHLCPNQEIFLKLKIKSDSKPRKIEAQLLHQEKEGERAHSFENLGDGGEPNPEIQKLRVPTFFGPSAPHYRLRVTVVDEKGNKFSANSRELYKIDMFECFRTKMAEAINVQRKGDLGAAAKRYTQIEEYYRIVGDPAPFTAMMEKVHFNRGISDLSTALALDRGDSRRSALLSKAVQDFNAALKIRKADVDALFFRGLISHLSKSYEAAVQDYSEVFQSDPQFPGLLKLRGMAYVGTGIKKNLLLAIFDFSDALKSDPSNRTLRKSRAETLKTYAGSLKQKDDSSVDISQIQLPNVQEGLDLNKIRR</sequence>
<dbReference type="Gene3D" id="1.25.40.10">
    <property type="entry name" value="Tetratricopeptide repeat domain"/>
    <property type="match status" value="1"/>
</dbReference>
<feature type="region of interest" description="Disordered" evidence="1">
    <location>
        <begin position="277"/>
        <end position="296"/>
    </location>
</feature>
<dbReference type="InterPro" id="IPR008969">
    <property type="entry name" value="CarboxyPept-like_regulatory"/>
</dbReference>
<evidence type="ECO:0008006" key="4">
    <source>
        <dbReference type="Google" id="ProtNLM"/>
    </source>
</evidence>
<evidence type="ECO:0000256" key="1">
    <source>
        <dbReference type="SAM" id="MobiDB-lite"/>
    </source>
</evidence>
<gene>
    <name evidence="2" type="ORF">HY912_04195</name>
</gene>
<dbReference type="SUPFAM" id="SSF49464">
    <property type="entry name" value="Carboxypeptidase regulatory domain-like"/>
    <property type="match status" value="1"/>
</dbReference>
<dbReference type="Proteomes" id="UP000807825">
    <property type="component" value="Unassembled WGS sequence"/>
</dbReference>
<accession>A0A9D6V0W1</accession>
<name>A0A9D6V0W1_9BACT</name>
<evidence type="ECO:0000313" key="2">
    <source>
        <dbReference type="EMBL" id="MBI5248673.1"/>
    </source>
</evidence>
<organism evidence="2 3">
    <name type="scientific">Desulfomonile tiedjei</name>
    <dbReference type="NCBI Taxonomy" id="2358"/>
    <lineage>
        <taxon>Bacteria</taxon>
        <taxon>Pseudomonadati</taxon>
        <taxon>Thermodesulfobacteriota</taxon>
        <taxon>Desulfomonilia</taxon>
        <taxon>Desulfomonilales</taxon>
        <taxon>Desulfomonilaceae</taxon>
        <taxon>Desulfomonile</taxon>
    </lineage>
</organism>
<dbReference type="InterPro" id="IPR011990">
    <property type="entry name" value="TPR-like_helical_dom_sf"/>
</dbReference>
<dbReference type="PROSITE" id="PS51257">
    <property type="entry name" value="PROKAR_LIPOPROTEIN"/>
    <property type="match status" value="1"/>
</dbReference>
<comment type="caution">
    <text evidence="2">The sequence shown here is derived from an EMBL/GenBank/DDBJ whole genome shotgun (WGS) entry which is preliminary data.</text>
</comment>
<protein>
    <recommendedName>
        <fullName evidence="4">Tetratricopeptide repeat protein</fullName>
    </recommendedName>
</protein>
<dbReference type="SUPFAM" id="SSF48452">
    <property type="entry name" value="TPR-like"/>
    <property type="match status" value="1"/>
</dbReference>
<proteinExistence type="predicted"/>